<accession>A0ABM9D8J2</accession>
<keyword evidence="1 3" id="KW-0328">Glycosyltransferase</keyword>
<dbReference type="Pfam" id="PF01075">
    <property type="entry name" value="Glyco_transf_9"/>
    <property type="match status" value="1"/>
</dbReference>
<dbReference type="PANTHER" id="PTHR30160">
    <property type="entry name" value="TETRAACYLDISACCHARIDE 4'-KINASE-RELATED"/>
    <property type="match status" value="1"/>
</dbReference>
<dbReference type="InterPro" id="IPR051199">
    <property type="entry name" value="LPS_LOS_Heptosyltrfase"/>
</dbReference>
<dbReference type="Gene3D" id="3.40.50.2000">
    <property type="entry name" value="Glycogen Phosphorylase B"/>
    <property type="match status" value="2"/>
</dbReference>
<reference evidence="3 4" key="1">
    <citation type="submission" date="2022-03" db="EMBL/GenBank/DDBJ databases">
        <authorList>
            <person name="Koch H."/>
        </authorList>
    </citation>
    <scope>NUCLEOTIDE SEQUENCE [LARGE SCALE GENOMIC DNA]</scope>
    <source>
        <strain evidence="3 4">G1</strain>
    </source>
</reference>
<keyword evidence="2 3" id="KW-0808">Transferase</keyword>
<dbReference type="RefSeq" id="WP_305731889.1">
    <property type="nucleotide sequence ID" value="NZ_OW150024.1"/>
</dbReference>
<dbReference type="GO" id="GO:0016757">
    <property type="term" value="F:glycosyltransferase activity"/>
    <property type="evidence" value="ECO:0007669"/>
    <property type="project" value="UniProtKB-KW"/>
</dbReference>
<dbReference type="SUPFAM" id="SSF53756">
    <property type="entry name" value="UDP-Glycosyltransferase/glycogen phosphorylase"/>
    <property type="match status" value="1"/>
</dbReference>
<proteinExistence type="predicted"/>
<dbReference type="EC" id="2.4.1.-" evidence="3"/>
<evidence type="ECO:0000256" key="2">
    <source>
        <dbReference type="ARBA" id="ARBA00022679"/>
    </source>
</evidence>
<evidence type="ECO:0000313" key="4">
    <source>
        <dbReference type="Proteomes" id="UP001295463"/>
    </source>
</evidence>
<gene>
    <name evidence="3" type="ORF">GEAMG1_1213</name>
</gene>
<evidence type="ECO:0000313" key="3">
    <source>
        <dbReference type="EMBL" id="CAH2031030.1"/>
    </source>
</evidence>
<dbReference type="EMBL" id="OW150024">
    <property type="protein sequence ID" value="CAH2031030.1"/>
    <property type="molecule type" value="Genomic_DNA"/>
</dbReference>
<sequence length="374" mass="40289">MNARLLKVLDATVGRVLAGRLPVASQATLLGDVDSILVIRPGGIGDALLLAAMLRRLTERFPAARIELLAEGRNAAAFTMLPMVAAVRRYDRFRELFGLWGRRYDLIIDTEQWYCLPAVLARLLRAGRHIGFTGNNRERLRTDPVVYDSADWEREQFLRLLEPLGCDAATEGAGELLRLPDQARQRADSLLEPLGGGRIVALFPGASVPEKSWPAERFAAVVRALAVQGWQPVVVGGAAEAAAGERIVREAGGMTCAGMTTLAESLAVIARSSLFISGDSGLLHGAALLGVPTVALFGPSDPRKWAPRGPGSVVVCCRLPCSPCSRYGTIPPCSQGCRCMEEIGVREVLAAAECLLRPDGEGEQEREKVEGREE</sequence>
<dbReference type="InterPro" id="IPR002201">
    <property type="entry name" value="Glyco_trans_9"/>
</dbReference>
<keyword evidence="4" id="KW-1185">Reference proteome</keyword>
<dbReference type="PANTHER" id="PTHR30160:SF7">
    <property type="entry name" value="ADP-HEPTOSE--LPS HEPTOSYLTRANSFERASE 2"/>
    <property type="match status" value="1"/>
</dbReference>
<organism evidence="3 4">
    <name type="scientific">Trichlorobacter ammonificans</name>
    <dbReference type="NCBI Taxonomy" id="2916410"/>
    <lineage>
        <taxon>Bacteria</taxon>
        <taxon>Pseudomonadati</taxon>
        <taxon>Thermodesulfobacteriota</taxon>
        <taxon>Desulfuromonadia</taxon>
        <taxon>Geobacterales</taxon>
        <taxon>Geobacteraceae</taxon>
        <taxon>Trichlorobacter</taxon>
    </lineage>
</organism>
<name>A0ABM9D8J2_9BACT</name>
<dbReference type="CDD" id="cd03789">
    <property type="entry name" value="GT9_LPS_heptosyltransferase"/>
    <property type="match status" value="1"/>
</dbReference>
<protein>
    <submittedName>
        <fullName evidence="3">ADP-heptose--lipooligosaccharide heptosyltransferase II</fullName>
        <ecNumber evidence="3">2.4.1.-</ecNumber>
    </submittedName>
</protein>
<evidence type="ECO:0000256" key="1">
    <source>
        <dbReference type="ARBA" id="ARBA00022676"/>
    </source>
</evidence>
<dbReference type="Proteomes" id="UP001295463">
    <property type="component" value="Chromosome"/>
</dbReference>